<dbReference type="EMBL" id="LIIK01000011">
    <property type="protein sequence ID" value="KQM09146.1"/>
    <property type="molecule type" value="Genomic_DNA"/>
</dbReference>
<name>A0A0Q4B926_9BACT</name>
<proteinExistence type="predicted"/>
<organism evidence="1 2">
    <name type="scientific">Candidatus [Bacteroides] periocalifornicus</name>
    <dbReference type="NCBI Taxonomy" id="1702214"/>
    <lineage>
        <taxon>Bacteria</taxon>
        <taxon>Pseudomonadati</taxon>
        <taxon>Bacteroidota</taxon>
    </lineage>
</organism>
<gene>
    <name evidence="1" type="ORF">AL399_03445</name>
</gene>
<protein>
    <submittedName>
        <fullName evidence="1">Uncharacterized protein</fullName>
    </submittedName>
</protein>
<dbReference type="Proteomes" id="UP000054172">
    <property type="component" value="Unassembled WGS sequence"/>
</dbReference>
<accession>A0A0Q4B926</accession>
<evidence type="ECO:0000313" key="1">
    <source>
        <dbReference type="EMBL" id="KQM09146.1"/>
    </source>
</evidence>
<sequence>MRFWGERVAGLGERDAARHVATKTVGSSLMGGMRGEHGMRNWAMKGDAMGYAESQCEVWEHDAGLGGARRGTPRRYKGRGVFIDGRHAGRAWDAQLGW</sequence>
<dbReference type="AlphaFoldDB" id="A0A0Q4B926"/>
<dbReference type="PATRIC" id="fig|1702214.3.peg.1205"/>
<comment type="caution">
    <text evidence="1">The sequence shown here is derived from an EMBL/GenBank/DDBJ whole genome shotgun (WGS) entry which is preliminary data.</text>
</comment>
<keyword evidence="2" id="KW-1185">Reference proteome</keyword>
<reference evidence="1" key="1">
    <citation type="submission" date="2015-08" db="EMBL/GenBank/DDBJ databases">
        <title>Candidatus Bacteriodes Periocalifornicus.</title>
        <authorList>
            <person name="McLean J.S."/>
            <person name="Kelley S."/>
        </authorList>
    </citation>
    <scope>NUCLEOTIDE SEQUENCE [LARGE SCALE GENOMIC DNA]</scope>
    <source>
        <strain evidence="1">12B</strain>
    </source>
</reference>
<evidence type="ECO:0000313" key="2">
    <source>
        <dbReference type="Proteomes" id="UP000054172"/>
    </source>
</evidence>